<evidence type="ECO:0000256" key="1">
    <source>
        <dbReference type="ARBA" id="ARBA00023002"/>
    </source>
</evidence>
<dbReference type="PANTHER" id="PTHR43625:SF78">
    <property type="entry name" value="PYRIDOXAL REDUCTASE-RELATED"/>
    <property type="match status" value="1"/>
</dbReference>
<dbReference type="Gene3D" id="3.20.20.100">
    <property type="entry name" value="NADP-dependent oxidoreductase domain"/>
    <property type="match status" value="1"/>
</dbReference>
<dbReference type="AlphaFoldDB" id="A0A9P6L347"/>
<sequence length="343" mass="37696">MSTEAHTVHIGTLTSGVTVGQLAHGLMMLTWTPNPVPYEQAFETIKAGIDNLPPGVKMFLNSGEFYANDFGPANLDLLAAFYEKYPDYADKTFLSVKGGLAPGKLAPDSSPENLRRSVDDINKHLKGLKKLDLFESARVDPKVPIEEAIKTLAELVEEGKFDYIGLSECSAKTLRKANAVHPIAAVEIEVSPWSYEEETKKVIATAKDLGVAVVAYSPLGQGFLTGKIKSRADLDKNDHRLAFERFFEENIKHNVKIVEELTKMAERKGITPAQLCLAWVRYLGSHVIPIPGSSHKSRVLENLASVNVTLSQDELSEIHAILKQHQVHGDRYPGAKANSLAWG</sequence>
<evidence type="ECO:0000259" key="2">
    <source>
        <dbReference type="Pfam" id="PF00248"/>
    </source>
</evidence>
<protein>
    <submittedName>
        <fullName evidence="3">Aldo/keto reductase</fullName>
    </submittedName>
</protein>
<dbReference type="GO" id="GO:0016491">
    <property type="term" value="F:oxidoreductase activity"/>
    <property type="evidence" value="ECO:0007669"/>
    <property type="project" value="UniProtKB-KW"/>
</dbReference>
<evidence type="ECO:0000313" key="3">
    <source>
        <dbReference type="EMBL" id="KAF9780561.1"/>
    </source>
</evidence>
<dbReference type="InterPro" id="IPR050791">
    <property type="entry name" value="Aldo-Keto_reductase"/>
</dbReference>
<dbReference type="Pfam" id="PF00248">
    <property type="entry name" value="Aldo_ket_red"/>
    <property type="match status" value="1"/>
</dbReference>
<reference evidence="3" key="1">
    <citation type="journal article" date="2020" name="Nat. Commun.">
        <title>Large-scale genome sequencing of mycorrhizal fungi provides insights into the early evolution of symbiotic traits.</title>
        <authorList>
            <person name="Miyauchi S."/>
            <person name="Kiss E."/>
            <person name="Kuo A."/>
            <person name="Drula E."/>
            <person name="Kohler A."/>
            <person name="Sanchez-Garcia M."/>
            <person name="Morin E."/>
            <person name="Andreopoulos B."/>
            <person name="Barry K.W."/>
            <person name="Bonito G."/>
            <person name="Buee M."/>
            <person name="Carver A."/>
            <person name="Chen C."/>
            <person name="Cichocki N."/>
            <person name="Clum A."/>
            <person name="Culley D."/>
            <person name="Crous P.W."/>
            <person name="Fauchery L."/>
            <person name="Girlanda M."/>
            <person name="Hayes R.D."/>
            <person name="Keri Z."/>
            <person name="LaButti K."/>
            <person name="Lipzen A."/>
            <person name="Lombard V."/>
            <person name="Magnuson J."/>
            <person name="Maillard F."/>
            <person name="Murat C."/>
            <person name="Nolan M."/>
            <person name="Ohm R.A."/>
            <person name="Pangilinan J."/>
            <person name="Pereira M.F."/>
            <person name="Perotto S."/>
            <person name="Peter M."/>
            <person name="Pfister S."/>
            <person name="Riley R."/>
            <person name="Sitrit Y."/>
            <person name="Stielow J.B."/>
            <person name="Szollosi G."/>
            <person name="Zifcakova L."/>
            <person name="Stursova M."/>
            <person name="Spatafora J.W."/>
            <person name="Tedersoo L."/>
            <person name="Vaario L.M."/>
            <person name="Yamada A."/>
            <person name="Yan M."/>
            <person name="Wang P."/>
            <person name="Xu J."/>
            <person name="Bruns T."/>
            <person name="Baldrian P."/>
            <person name="Vilgalys R."/>
            <person name="Dunand C."/>
            <person name="Henrissat B."/>
            <person name="Grigoriev I.V."/>
            <person name="Hibbett D."/>
            <person name="Nagy L.G."/>
            <person name="Martin F.M."/>
        </authorList>
    </citation>
    <scope>NUCLEOTIDE SEQUENCE</scope>
    <source>
        <strain evidence="3">UH-Tt-Lm1</strain>
    </source>
</reference>
<gene>
    <name evidence="3" type="ORF">BJ322DRAFT_300079</name>
</gene>
<reference evidence="3" key="2">
    <citation type="submission" date="2020-11" db="EMBL/GenBank/DDBJ databases">
        <authorList>
            <consortium name="DOE Joint Genome Institute"/>
            <person name="Kuo A."/>
            <person name="Miyauchi S."/>
            <person name="Kiss E."/>
            <person name="Drula E."/>
            <person name="Kohler A."/>
            <person name="Sanchez-Garcia M."/>
            <person name="Andreopoulos B."/>
            <person name="Barry K.W."/>
            <person name="Bonito G."/>
            <person name="Buee M."/>
            <person name="Carver A."/>
            <person name="Chen C."/>
            <person name="Cichocki N."/>
            <person name="Clum A."/>
            <person name="Culley D."/>
            <person name="Crous P.W."/>
            <person name="Fauchery L."/>
            <person name="Girlanda M."/>
            <person name="Hayes R."/>
            <person name="Keri Z."/>
            <person name="Labutti K."/>
            <person name="Lipzen A."/>
            <person name="Lombard V."/>
            <person name="Magnuson J."/>
            <person name="Maillard F."/>
            <person name="Morin E."/>
            <person name="Murat C."/>
            <person name="Nolan M."/>
            <person name="Ohm R."/>
            <person name="Pangilinan J."/>
            <person name="Pereira M."/>
            <person name="Perotto S."/>
            <person name="Peter M."/>
            <person name="Riley R."/>
            <person name="Sitrit Y."/>
            <person name="Stielow B."/>
            <person name="Szollosi G."/>
            <person name="Zifcakova L."/>
            <person name="Stursova M."/>
            <person name="Spatafora J.W."/>
            <person name="Tedersoo L."/>
            <person name="Vaario L.-M."/>
            <person name="Yamada A."/>
            <person name="Yan M."/>
            <person name="Wang P."/>
            <person name="Xu J."/>
            <person name="Bruns T."/>
            <person name="Baldrian P."/>
            <person name="Vilgalys R."/>
            <person name="Henrissat B."/>
            <person name="Grigoriev I.V."/>
            <person name="Hibbett D."/>
            <person name="Nagy L.G."/>
            <person name="Martin F.M."/>
        </authorList>
    </citation>
    <scope>NUCLEOTIDE SEQUENCE</scope>
    <source>
        <strain evidence="3">UH-Tt-Lm1</strain>
    </source>
</reference>
<dbReference type="Proteomes" id="UP000736335">
    <property type="component" value="Unassembled WGS sequence"/>
</dbReference>
<proteinExistence type="predicted"/>
<dbReference type="InterPro" id="IPR023210">
    <property type="entry name" value="NADP_OxRdtase_dom"/>
</dbReference>
<feature type="domain" description="NADP-dependent oxidoreductase" evidence="2">
    <location>
        <begin position="22"/>
        <end position="322"/>
    </location>
</feature>
<dbReference type="EMBL" id="WIUZ02000016">
    <property type="protein sequence ID" value="KAF9780561.1"/>
    <property type="molecule type" value="Genomic_DNA"/>
</dbReference>
<keyword evidence="1" id="KW-0560">Oxidoreductase</keyword>
<dbReference type="PANTHER" id="PTHR43625">
    <property type="entry name" value="AFLATOXIN B1 ALDEHYDE REDUCTASE"/>
    <property type="match status" value="1"/>
</dbReference>
<dbReference type="InterPro" id="IPR036812">
    <property type="entry name" value="NAD(P)_OxRdtase_dom_sf"/>
</dbReference>
<organism evidence="3 4">
    <name type="scientific">Thelephora terrestris</name>
    <dbReference type="NCBI Taxonomy" id="56493"/>
    <lineage>
        <taxon>Eukaryota</taxon>
        <taxon>Fungi</taxon>
        <taxon>Dikarya</taxon>
        <taxon>Basidiomycota</taxon>
        <taxon>Agaricomycotina</taxon>
        <taxon>Agaricomycetes</taxon>
        <taxon>Thelephorales</taxon>
        <taxon>Thelephoraceae</taxon>
        <taxon>Thelephora</taxon>
    </lineage>
</organism>
<name>A0A9P6L347_9AGAM</name>
<evidence type="ECO:0000313" key="4">
    <source>
        <dbReference type="Proteomes" id="UP000736335"/>
    </source>
</evidence>
<dbReference type="CDD" id="cd19077">
    <property type="entry name" value="AKR_AKR8A1-2"/>
    <property type="match status" value="1"/>
</dbReference>
<keyword evidence="4" id="KW-1185">Reference proteome</keyword>
<dbReference type="GO" id="GO:0005737">
    <property type="term" value="C:cytoplasm"/>
    <property type="evidence" value="ECO:0007669"/>
    <property type="project" value="TreeGrafter"/>
</dbReference>
<dbReference type="SUPFAM" id="SSF51430">
    <property type="entry name" value="NAD(P)-linked oxidoreductase"/>
    <property type="match status" value="1"/>
</dbReference>
<accession>A0A9P6L347</accession>
<comment type="caution">
    <text evidence="3">The sequence shown here is derived from an EMBL/GenBank/DDBJ whole genome shotgun (WGS) entry which is preliminary data.</text>
</comment>
<dbReference type="OrthoDB" id="37537at2759"/>